<accession>A0ABS5PMC8</accession>
<dbReference type="PANTHER" id="PTHR30143">
    <property type="entry name" value="ACID HYDRATASE"/>
    <property type="match status" value="1"/>
</dbReference>
<dbReference type="PANTHER" id="PTHR30143:SF0">
    <property type="entry name" value="2-KETO-4-PENTENOATE HYDRATASE"/>
    <property type="match status" value="1"/>
</dbReference>
<proteinExistence type="predicted"/>
<dbReference type="InterPro" id="IPR050772">
    <property type="entry name" value="Hydratase-Decarb/MhpD_sf"/>
</dbReference>
<evidence type="ECO:0000313" key="4">
    <source>
        <dbReference type="Proteomes" id="UP000746471"/>
    </source>
</evidence>
<dbReference type="InterPro" id="IPR011234">
    <property type="entry name" value="Fumarylacetoacetase-like_C"/>
</dbReference>
<sequence>MERETIIKLAALLKEAAETKSPTKALTELYPKITIEDAYKIQYENIQSAVLAGRQIVGKKIGLTSKAMQNMLGVGSPDYGVLTDDMILDEETPVSLDGFLQPKIEAELAFILKEDLKGPGVTLSRVLQATEGVMASFEIIDSRIENWKIKLPDTIADNASSGAIVLGSKIASLENLDLKYTGLVFEKNGEIVDTAAGAAVLGHPAYAVAWLANELAKYDITLKKGEIILAGAFTKALEAKAGDIFEATFDGIGKVRVKFTA</sequence>
<dbReference type="SUPFAM" id="SSF56529">
    <property type="entry name" value="FAH"/>
    <property type="match status" value="1"/>
</dbReference>
<evidence type="ECO:0000256" key="1">
    <source>
        <dbReference type="ARBA" id="ARBA00023239"/>
    </source>
</evidence>
<name>A0ABS5PMC8_9FIRM</name>
<dbReference type="Pfam" id="PF01557">
    <property type="entry name" value="FAA_hydrolase"/>
    <property type="match status" value="1"/>
</dbReference>
<dbReference type="Gene3D" id="3.90.850.10">
    <property type="entry name" value="Fumarylacetoacetase-like, C-terminal domain"/>
    <property type="match status" value="1"/>
</dbReference>
<keyword evidence="4" id="KW-1185">Reference proteome</keyword>
<dbReference type="Proteomes" id="UP000746471">
    <property type="component" value="Unassembled WGS sequence"/>
</dbReference>
<dbReference type="InterPro" id="IPR036663">
    <property type="entry name" value="Fumarylacetoacetase_C_sf"/>
</dbReference>
<feature type="domain" description="Fumarylacetoacetase-like C-terminal" evidence="2">
    <location>
        <begin position="77"/>
        <end position="258"/>
    </location>
</feature>
<protein>
    <submittedName>
        <fullName evidence="3">Fumarylacetoacetate hydrolase family protein</fullName>
    </submittedName>
</protein>
<dbReference type="GO" id="GO:0016787">
    <property type="term" value="F:hydrolase activity"/>
    <property type="evidence" value="ECO:0007669"/>
    <property type="project" value="UniProtKB-KW"/>
</dbReference>
<reference evidence="3 4" key="1">
    <citation type="submission" date="2021-05" db="EMBL/GenBank/DDBJ databases">
        <title>Fusibacter ferrireducens sp. nov., an anaerobic, sulfur- and Fe-reducing bacterium isolated from the mangrove sediment.</title>
        <authorList>
            <person name="Qiu D."/>
        </authorList>
    </citation>
    <scope>NUCLEOTIDE SEQUENCE [LARGE SCALE GENOMIC DNA]</scope>
    <source>
        <strain evidence="3 4">DSM 12116</strain>
    </source>
</reference>
<dbReference type="RefSeq" id="WP_213235980.1">
    <property type="nucleotide sequence ID" value="NZ_JAHBCL010000008.1"/>
</dbReference>
<evidence type="ECO:0000313" key="3">
    <source>
        <dbReference type="EMBL" id="MBS7526196.1"/>
    </source>
</evidence>
<dbReference type="EMBL" id="JAHBCL010000008">
    <property type="protein sequence ID" value="MBS7526196.1"/>
    <property type="molecule type" value="Genomic_DNA"/>
</dbReference>
<keyword evidence="3" id="KW-0378">Hydrolase</keyword>
<organism evidence="3 4">
    <name type="scientific">Fusibacter paucivorans</name>
    <dbReference type="NCBI Taxonomy" id="76009"/>
    <lineage>
        <taxon>Bacteria</taxon>
        <taxon>Bacillati</taxon>
        <taxon>Bacillota</taxon>
        <taxon>Clostridia</taxon>
        <taxon>Eubacteriales</taxon>
        <taxon>Eubacteriales Family XII. Incertae Sedis</taxon>
        <taxon>Fusibacter</taxon>
    </lineage>
</organism>
<evidence type="ECO:0000259" key="2">
    <source>
        <dbReference type="Pfam" id="PF01557"/>
    </source>
</evidence>
<gene>
    <name evidence="3" type="ORF">KHM83_05870</name>
</gene>
<comment type="caution">
    <text evidence="3">The sequence shown here is derived from an EMBL/GenBank/DDBJ whole genome shotgun (WGS) entry which is preliminary data.</text>
</comment>
<keyword evidence="1" id="KW-0456">Lyase</keyword>